<proteinExistence type="predicted"/>
<accession>X1RV63</accession>
<reference evidence="1" key="1">
    <citation type="journal article" date="2014" name="Front. Microbiol.">
        <title>High frequency of phylogenetically diverse reductive dehalogenase-homologous genes in deep subseafloor sedimentary metagenomes.</title>
        <authorList>
            <person name="Kawai M."/>
            <person name="Futagami T."/>
            <person name="Toyoda A."/>
            <person name="Takaki Y."/>
            <person name="Nishi S."/>
            <person name="Hori S."/>
            <person name="Arai W."/>
            <person name="Tsubouchi T."/>
            <person name="Morono Y."/>
            <person name="Uchiyama I."/>
            <person name="Ito T."/>
            <person name="Fujiyama A."/>
            <person name="Inagaki F."/>
            <person name="Takami H."/>
        </authorList>
    </citation>
    <scope>NUCLEOTIDE SEQUENCE</scope>
    <source>
        <strain evidence="1">Expedition CK06-06</strain>
    </source>
</reference>
<sequence length="60" mass="7128">MPISLERIAELLELDVSQFSEEDKARLLSYSRKSVDEEGEQYLSENRELLKLQFEYIQSM</sequence>
<organism evidence="1">
    <name type="scientific">marine sediment metagenome</name>
    <dbReference type="NCBI Taxonomy" id="412755"/>
    <lineage>
        <taxon>unclassified sequences</taxon>
        <taxon>metagenomes</taxon>
        <taxon>ecological metagenomes</taxon>
    </lineage>
</organism>
<comment type="caution">
    <text evidence="1">The sequence shown here is derived from an EMBL/GenBank/DDBJ whole genome shotgun (WGS) entry which is preliminary data.</text>
</comment>
<evidence type="ECO:0000313" key="1">
    <source>
        <dbReference type="EMBL" id="GAI67080.1"/>
    </source>
</evidence>
<gene>
    <name evidence="1" type="ORF">S12H4_02552</name>
</gene>
<dbReference type="AlphaFoldDB" id="X1RV63"/>
<protein>
    <submittedName>
        <fullName evidence="1">Uncharacterized protein</fullName>
    </submittedName>
</protein>
<dbReference type="EMBL" id="BARW01000635">
    <property type="protein sequence ID" value="GAI67080.1"/>
    <property type="molecule type" value="Genomic_DNA"/>
</dbReference>
<name>X1RV63_9ZZZZ</name>